<sequence length="286" mass="31541">MKLRLGGWLHPRATRRWQDFLARHACLQAQLQRHPVLAHKIYRPYLCTGLGCGARVRVLSEHYGFMHERGLLAWSCAAAERPHCLGQLPLKDGGSAALTLSAIHDGHREGELCLALQLAGQRLYSLSFVIRGGAQGPLLMVGRLQGLAGDEARQLVREATRQLHACRPTSLLITVVRHIAYLLGCAGVQLVSNRHRIALNPWRRWHISSDYDQLWTELGALPGRDGDYRLDCLREPDIDLASLPSKKRAEARRREALLRTACAGVAASLQAAGGTGLQIPSYPLAA</sequence>
<dbReference type="Proteomes" id="UP001177769">
    <property type="component" value="Chromosome"/>
</dbReference>
<organism evidence="1 2">
    <name type="scientific">Paucibacter sediminis</name>
    <dbReference type="NCBI Taxonomy" id="3019553"/>
    <lineage>
        <taxon>Bacteria</taxon>
        <taxon>Pseudomonadati</taxon>
        <taxon>Pseudomonadota</taxon>
        <taxon>Betaproteobacteria</taxon>
        <taxon>Burkholderiales</taxon>
        <taxon>Sphaerotilaceae</taxon>
        <taxon>Roseateles</taxon>
    </lineage>
</organism>
<dbReference type="Pfam" id="PF04393">
    <property type="entry name" value="DUF535"/>
    <property type="match status" value="1"/>
</dbReference>
<name>A0AA95NKX3_9BURK</name>
<dbReference type="KEGG" id="pais:PFX98_22070"/>
<proteinExistence type="predicted"/>
<dbReference type="RefSeq" id="WP_285232628.1">
    <property type="nucleotide sequence ID" value="NZ_CP116346.1"/>
</dbReference>
<protein>
    <submittedName>
        <fullName evidence="1">DUF535 family protein</fullName>
    </submittedName>
</protein>
<reference evidence="1" key="1">
    <citation type="submission" date="2023-01" db="EMBL/GenBank/DDBJ databases">
        <title>Whole genome sequence of Paucibacter sp. S2-9 isolated from pond sediment.</title>
        <authorList>
            <person name="Jung J.Y."/>
        </authorList>
    </citation>
    <scope>NUCLEOTIDE SEQUENCE</scope>
    <source>
        <strain evidence="1">S2-9</strain>
    </source>
</reference>
<dbReference type="EMBL" id="CP116346">
    <property type="protein sequence ID" value="WIT11546.1"/>
    <property type="molecule type" value="Genomic_DNA"/>
</dbReference>
<evidence type="ECO:0000313" key="2">
    <source>
        <dbReference type="Proteomes" id="UP001177769"/>
    </source>
</evidence>
<dbReference type="InterPro" id="IPR007488">
    <property type="entry name" value="DUF535"/>
</dbReference>
<dbReference type="GO" id="GO:0006974">
    <property type="term" value="P:DNA damage response"/>
    <property type="evidence" value="ECO:0007669"/>
    <property type="project" value="TreeGrafter"/>
</dbReference>
<gene>
    <name evidence="1" type="ORF">PFX98_22070</name>
</gene>
<accession>A0AA95NKX3</accession>
<evidence type="ECO:0000313" key="1">
    <source>
        <dbReference type="EMBL" id="WIT11546.1"/>
    </source>
</evidence>
<keyword evidence="2" id="KW-1185">Reference proteome</keyword>
<dbReference type="PANTHER" id="PTHR38785">
    <property type="entry name" value="HOMOLOG OF VIRK"/>
    <property type="match status" value="1"/>
</dbReference>
<dbReference type="PANTHER" id="PTHR38785:SF1">
    <property type="entry name" value="HOMOLOG OF VIRK"/>
    <property type="match status" value="1"/>
</dbReference>
<dbReference type="AlphaFoldDB" id="A0AA95NKX3"/>